<keyword evidence="1" id="KW-0472">Membrane</keyword>
<dbReference type="eggNOG" id="ENOG50330Z7">
    <property type="taxonomic scope" value="Bacteria"/>
</dbReference>
<dbReference type="AlphaFoldDB" id="A0A1I7B112"/>
<feature type="transmembrane region" description="Helical" evidence="1">
    <location>
        <begin position="90"/>
        <end position="109"/>
    </location>
</feature>
<evidence type="ECO:0000256" key="1">
    <source>
        <dbReference type="SAM" id="Phobius"/>
    </source>
</evidence>
<feature type="transmembrane region" description="Helical" evidence="1">
    <location>
        <begin position="261"/>
        <end position="277"/>
    </location>
</feature>
<feature type="transmembrane region" description="Helical" evidence="1">
    <location>
        <begin position="21"/>
        <end position="47"/>
    </location>
</feature>
<evidence type="ECO:0000313" key="3">
    <source>
        <dbReference type="Proteomes" id="UP000182466"/>
    </source>
</evidence>
<sequence length="290" mass="31289">MPDISPDLPFSISLRRVNQCVGYVALLLPLALVALTLLGGLCFRASISHYYFSRLGGDLFVGALVFVGLLLAAFYDFEPQETEGCLQHRWYDLWLVRLAGICALGVAFVPTADSGCAYQPSDVARVFLTQPQGSETASVPGGRVTGTISHDFWASFEGLGGGDTVPVALRMLHVSMAGVMLVILAYYAFFVFTRGNSSASSGPVPPGSRKALRNRCYRVLGLAIALSVAAIATKTGCVNWLLSATQAQRLDAWWDARRLTFVLETIALGSFGLSWLIKGRFISLLKDEGP</sequence>
<keyword evidence="1" id="KW-0812">Transmembrane</keyword>
<evidence type="ECO:0000313" key="2">
    <source>
        <dbReference type="EMBL" id="SFT80890.1"/>
    </source>
</evidence>
<organism evidence="2 3">
    <name type="scientific">Sedimentitalea nanhaiensis</name>
    <dbReference type="NCBI Taxonomy" id="999627"/>
    <lineage>
        <taxon>Bacteria</taxon>
        <taxon>Pseudomonadati</taxon>
        <taxon>Pseudomonadota</taxon>
        <taxon>Alphaproteobacteria</taxon>
        <taxon>Rhodobacterales</taxon>
        <taxon>Paracoccaceae</taxon>
        <taxon>Sedimentitalea</taxon>
    </lineage>
</organism>
<keyword evidence="3" id="KW-1185">Reference proteome</keyword>
<dbReference type="RefSeq" id="WP_245601467.1">
    <property type="nucleotide sequence ID" value="NZ_FPAW01000008.1"/>
</dbReference>
<name>A0A1I7B112_9RHOB</name>
<dbReference type="Proteomes" id="UP000182466">
    <property type="component" value="Unassembled WGS sequence"/>
</dbReference>
<dbReference type="EMBL" id="FPAW01000008">
    <property type="protein sequence ID" value="SFT80890.1"/>
    <property type="molecule type" value="Genomic_DNA"/>
</dbReference>
<feature type="transmembrane region" description="Helical" evidence="1">
    <location>
        <begin position="219"/>
        <end position="241"/>
    </location>
</feature>
<feature type="transmembrane region" description="Helical" evidence="1">
    <location>
        <begin position="171"/>
        <end position="192"/>
    </location>
</feature>
<gene>
    <name evidence="2" type="ORF">SAMN05216236_10871</name>
</gene>
<proteinExistence type="predicted"/>
<reference evidence="2 3" key="1">
    <citation type="submission" date="2016-10" db="EMBL/GenBank/DDBJ databases">
        <authorList>
            <person name="de Groot N.N."/>
        </authorList>
    </citation>
    <scope>NUCLEOTIDE SEQUENCE [LARGE SCALE GENOMIC DNA]</scope>
    <source>
        <strain evidence="2 3">CGMCC 1.10959</strain>
    </source>
</reference>
<protein>
    <submittedName>
        <fullName evidence="2">Uncharacterized protein</fullName>
    </submittedName>
</protein>
<keyword evidence="1" id="KW-1133">Transmembrane helix</keyword>
<feature type="transmembrane region" description="Helical" evidence="1">
    <location>
        <begin position="59"/>
        <end position="78"/>
    </location>
</feature>
<accession>A0A1I7B112</accession>